<dbReference type="PANTHER" id="PTHR37302">
    <property type="entry name" value="SLR1116 PROTEIN"/>
    <property type="match status" value="1"/>
</dbReference>
<dbReference type="AlphaFoldDB" id="A0A418WTF4"/>
<keyword evidence="5" id="KW-1185">Reference proteome</keyword>
<feature type="binding site" evidence="3">
    <location>
        <position position="135"/>
    </location>
    <ligand>
        <name>a divalent metal cation</name>
        <dbReference type="ChEBI" id="CHEBI:60240"/>
    </ligand>
</feature>
<dbReference type="Gene3D" id="1.20.120.450">
    <property type="entry name" value="dinb family like domain"/>
    <property type="match status" value="1"/>
</dbReference>
<keyword evidence="2 3" id="KW-0479">Metal-binding</keyword>
<protein>
    <submittedName>
        <fullName evidence="4">Damage-inducible protein DinB</fullName>
    </submittedName>
</protein>
<dbReference type="PANTHER" id="PTHR37302:SF3">
    <property type="entry name" value="DAMAGE-INDUCIBLE PROTEIN DINB"/>
    <property type="match status" value="1"/>
</dbReference>
<evidence type="ECO:0000313" key="4">
    <source>
        <dbReference type="EMBL" id="RJF94508.1"/>
    </source>
</evidence>
<dbReference type="Pfam" id="PF05163">
    <property type="entry name" value="DinB"/>
    <property type="match status" value="1"/>
</dbReference>
<evidence type="ECO:0000256" key="2">
    <source>
        <dbReference type="ARBA" id="ARBA00022723"/>
    </source>
</evidence>
<evidence type="ECO:0000313" key="5">
    <source>
        <dbReference type="Proteomes" id="UP000284605"/>
    </source>
</evidence>
<evidence type="ECO:0000256" key="1">
    <source>
        <dbReference type="ARBA" id="ARBA00008635"/>
    </source>
</evidence>
<accession>A0A418WTF4</accession>
<dbReference type="InterPro" id="IPR007837">
    <property type="entry name" value="DinB"/>
</dbReference>
<sequence length="183" mass="20565">MDLVSHFRHMARNNAWSNERLLRTCLHLSDTEFAAERVGFFPSLQATLNHILIIDRFYVEGLEGGVPTYAHFENEIPCPKAADLIEAQRAVDRRLIALCDALDTAGLTRAVRLDRGAKGMDIETMGPVLAHLFVHQIHHRGQAHAMLSSTRVAPPQLDEYFLDYDAPLRDPDLRDFGLPPLSA</sequence>
<evidence type="ECO:0000256" key="3">
    <source>
        <dbReference type="PIRSR" id="PIRSR607837-1"/>
    </source>
</evidence>
<gene>
    <name evidence="4" type="ORF">D3874_01340</name>
</gene>
<dbReference type="InterPro" id="IPR034660">
    <property type="entry name" value="DinB/YfiT-like"/>
</dbReference>
<dbReference type="SUPFAM" id="SSF109854">
    <property type="entry name" value="DinB/YfiT-like putative metalloenzymes"/>
    <property type="match status" value="1"/>
</dbReference>
<feature type="binding site" evidence="3">
    <location>
        <position position="50"/>
    </location>
    <ligand>
        <name>a divalent metal cation</name>
        <dbReference type="ChEBI" id="CHEBI:60240"/>
    </ligand>
</feature>
<dbReference type="RefSeq" id="WP_119775641.1">
    <property type="nucleotide sequence ID" value="NZ_QYUK01000008.1"/>
</dbReference>
<comment type="caution">
    <text evidence="4">The sequence shown here is derived from an EMBL/GenBank/DDBJ whole genome shotgun (WGS) entry which is preliminary data.</text>
</comment>
<dbReference type="Proteomes" id="UP000284605">
    <property type="component" value="Unassembled WGS sequence"/>
</dbReference>
<proteinExistence type="inferred from homology"/>
<organism evidence="4 5">
    <name type="scientific">Oleomonas cavernae</name>
    <dbReference type="NCBI Taxonomy" id="2320859"/>
    <lineage>
        <taxon>Bacteria</taxon>
        <taxon>Pseudomonadati</taxon>
        <taxon>Pseudomonadota</taxon>
        <taxon>Alphaproteobacteria</taxon>
        <taxon>Acetobacterales</taxon>
        <taxon>Acetobacteraceae</taxon>
        <taxon>Oleomonas</taxon>
    </lineage>
</organism>
<dbReference type="EMBL" id="QYUK01000008">
    <property type="protein sequence ID" value="RJF94508.1"/>
    <property type="molecule type" value="Genomic_DNA"/>
</dbReference>
<feature type="binding site" evidence="3">
    <location>
        <position position="139"/>
    </location>
    <ligand>
        <name>a divalent metal cation</name>
        <dbReference type="ChEBI" id="CHEBI:60240"/>
    </ligand>
</feature>
<comment type="similarity">
    <text evidence="1">Belongs to the DinB family.</text>
</comment>
<reference evidence="4 5" key="1">
    <citation type="submission" date="2018-09" db="EMBL/GenBank/DDBJ databases">
        <authorList>
            <person name="Zhu H."/>
        </authorList>
    </citation>
    <scope>NUCLEOTIDE SEQUENCE [LARGE SCALE GENOMIC DNA]</scope>
    <source>
        <strain evidence="4 5">K1W22B-8</strain>
    </source>
</reference>
<name>A0A418WTF4_9PROT</name>
<dbReference type="OrthoDB" id="9807509at2"/>
<dbReference type="GO" id="GO:0046872">
    <property type="term" value="F:metal ion binding"/>
    <property type="evidence" value="ECO:0007669"/>
    <property type="project" value="UniProtKB-KW"/>
</dbReference>